<dbReference type="STRING" id="446470.Snas_0104"/>
<sequence>MSRESHPLHPSFRLPETFTALVEFIMDGLDPADPDVWHYASWADKGGDLFSGDLSAGLLGKPVGDDPAELCGELLYTFQPLEILPFCWNGGDGLHYGWAVLAPELEGDDHPCVSFAPVDDHAVWLGDDTKQALENLLAGSMASWRERGREQGLDAPDTDERWGAVCRALDLRPDLDSGLISPGARSKRVLEPRVPEGWRYEATSDGIGVLAPQSAFAPETVQVDQPWDFEQWRVVARVYLDEGRPGSALAVLKSLSYYDRGTVELMGEAYRRLGRETHAERAELWLRLHATD</sequence>
<accession>D3Q1H7</accession>
<dbReference type="OrthoDB" id="4041024at2"/>
<protein>
    <submittedName>
        <fullName evidence="1">Uncharacterized protein</fullName>
    </submittedName>
</protein>
<organism evidence="1 2">
    <name type="scientific">Stackebrandtia nassauensis (strain DSM 44728 / CIP 108903 / NRRL B-16338 / NBRC 102104 / LLR-40K-21)</name>
    <dbReference type="NCBI Taxonomy" id="446470"/>
    <lineage>
        <taxon>Bacteria</taxon>
        <taxon>Bacillati</taxon>
        <taxon>Actinomycetota</taxon>
        <taxon>Actinomycetes</taxon>
        <taxon>Glycomycetales</taxon>
        <taxon>Glycomycetaceae</taxon>
        <taxon>Stackebrandtia</taxon>
    </lineage>
</organism>
<name>D3Q1H7_STANL</name>
<keyword evidence="2" id="KW-1185">Reference proteome</keyword>
<dbReference type="AlphaFoldDB" id="D3Q1H7"/>
<dbReference type="KEGG" id="sna:Snas_0104"/>
<dbReference type="eggNOG" id="ENOG502ZTYE">
    <property type="taxonomic scope" value="Bacteria"/>
</dbReference>
<dbReference type="RefSeq" id="WP_013015396.1">
    <property type="nucleotide sequence ID" value="NC_013947.1"/>
</dbReference>
<dbReference type="Proteomes" id="UP000000844">
    <property type="component" value="Chromosome"/>
</dbReference>
<evidence type="ECO:0000313" key="1">
    <source>
        <dbReference type="EMBL" id="ADD39825.1"/>
    </source>
</evidence>
<reference evidence="1 2" key="1">
    <citation type="journal article" date="2009" name="Stand. Genomic Sci.">
        <title>Complete genome sequence of Stackebrandtia nassauensis type strain (LLR-40K-21).</title>
        <authorList>
            <person name="Munk C."/>
            <person name="Lapidus A."/>
            <person name="Copeland A."/>
            <person name="Jando M."/>
            <person name="Mayilraj S."/>
            <person name="Glavina Del Rio T."/>
            <person name="Nolan M."/>
            <person name="Chen F."/>
            <person name="Lucas S."/>
            <person name="Tice H."/>
            <person name="Cheng J.F."/>
            <person name="Han C."/>
            <person name="Detter J.C."/>
            <person name="Bruce D."/>
            <person name="Goodwin L."/>
            <person name="Chain P."/>
            <person name="Pitluck S."/>
            <person name="Goker M."/>
            <person name="Ovchinikova G."/>
            <person name="Pati A."/>
            <person name="Ivanova N."/>
            <person name="Mavromatis K."/>
            <person name="Chen A."/>
            <person name="Palaniappan K."/>
            <person name="Land M."/>
            <person name="Hauser L."/>
            <person name="Chang Y.J."/>
            <person name="Jeffries C.D."/>
            <person name="Bristow J."/>
            <person name="Eisen J.A."/>
            <person name="Markowitz V."/>
            <person name="Hugenholtz P."/>
            <person name="Kyrpides N.C."/>
            <person name="Klenk H.P."/>
        </authorList>
    </citation>
    <scope>NUCLEOTIDE SEQUENCE [LARGE SCALE GENOMIC DNA]</scope>
    <source>
        <strain evidence="2">DSM 44728 / CIP 108903 / NRRL B-16338 / NBRC 102104 / LLR-40K-21</strain>
    </source>
</reference>
<proteinExistence type="predicted"/>
<dbReference type="HOGENOM" id="CLU_952867_0_0_11"/>
<dbReference type="EMBL" id="CP001778">
    <property type="protein sequence ID" value="ADD39825.1"/>
    <property type="molecule type" value="Genomic_DNA"/>
</dbReference>
<evidence type="ECO:0000313" key="2">
    <source>
        <dbReference type="Proteomes" id="UP000000844"/>
    </source>
</evidence>
<gene>
    <name evidence="1" type="ordered locus">Snas_0104</name>
</gene>